<dbReference type="GO" id="GO:0019629">
    <property type="term" value="P:propionate catabolic process, 2-methylcitrate cycle"/>
    <property type="evidence" value="ECO:0007669"/>
    <property type="project" value="TreeGrafter"/>
</dbReference>
<dbReference type="AlphaFoldDB" id="A0A1X4XVJ6"/>
<sequence>MANMTEFEKTPCISIDEFKELGYKIVILPVSALRVANKATKEAFEFIKMFGSQKDLLDKMQTRQELYKLIKYSDYEAFDKSLKE</sequence>
<dbReference type="EC" id="4.1.3.30" evidence="1"/>
<evidence type="ECO:0000313" key="1">
    <source>
        <dbReference type="EMBL" id="OSS41559.1"/>
    </source>
</evidence>
<dbReference type="SUPFAM" id="SSF51621">
    <property type="entry name" value="Phosphoenolpyruvate/pyruvate domain"/>
    <property type="match status" value="1"/>
</dbReference>
<keyword evidence="2" id="KW-1185">Reference proteome</keyword>
<dbReference type="PANTHER" id="PTHR42905">
    <property type="entry name" value="PHOSPHOENOLPYRUVATE CARBOXYLASE"/>
    <property type="match status" value="1"/>
</dbReference>
<dbReference type="InterPro" id="IPR040442">
    <property type="entry name" value="Pyrv_kinase-like_dom_sf"/>
</dbReference>
<dbReference type="InterPro" id="IPR015813">
    <property type="entry name" value="Pyrv/PenolPyrv_kinase-like_dom"/>
</dbReference>
<dbReference type="STRING" id="1562698.DESAMIL20_1112"/>
<comment type="caution">
    <text evidence="1">The sequence shown here is derived from an EMBL/GenBank/DDBJ whole genome shotgun (WGS) entry which is preliminary data.</text>
</comment>
<proteinExistence type="predicted"/>
<dbReference type="Gene3D" id="3.20.20.60">
    <property type="entry name" value="Phosphoenolpyruvate-binding domains"/>
    <property type="match status" value="1"/>
</dbReference>
<reference evidence="1 2" key="1">
    <citation type="journal article" date="2017" name="Front. Microbiol.">
        <title>Genome Sequence of Desulfurella amilsii Strain TR1 and Comparative Genomics of Desulfurellaceae Family.</title>
        <authorList>
            <person name="Florentino A.P."/>
            <person name="Stams A.J."/>
            <person name="Sanchez-Andrea I."/>
        </authorList>
    </citation>
    <scope>NUCLEOTIDE SEQUENCE [LARGE SCALE GENOMIC DNA]</scope>
    <source>
        <strain evidence="1 2">TR1</strain>
    </source>
</reference>
<keyword evidence="1" id="KW-0456">Lyase</keyword>
<dbReference type="PANTHER" id="PTHR42905:SF5">
    <property type="entry name" value="CARBOXYVINYL-CARBOXYPHOSPHONATE PHOSPHORYLMUTASE, CHLOROPLASTIC"/>
    <property type="match status" value="1"/>
</dbReference>
<organism evidence="1 2">
    <name type="scientific">Desulfurella amilsii</name>
    <dbReference type="NCBI Taxonomy" id="1562698"/>
    <lineage>
        <taxon>Bacteria</taxon>
        <taxon>Pseudomonadati</taxon>
        <taxon>Campylobacterota</taxon>
        <taxon>Desulfurellia</taxon>
        <taxon>Desulfurellales</taxon>
        <taxon>Desulfurellaceae</taxon>
        <taxon>Desulfurella</taxon>
    </lineage>
</organism>
<protein>
    <submittedName>
        <fullName evidence="1">Methylisocitrate lyase</fullName>
        <ecNumber evidence="1">4.1.3.30</ecNumber>
    </submittedName>
</protein>
<dbReference type="GO" id="GO:0046421">
    <property type="term" value="F:methylisocitrate lyase activity"/>
    <property type="evidence" value="ECO:0007669"/>
    <property type="project" value="UniProtKB-EC"/>
</dbReference>
<evidence type="ECO:0000313" key="2">
    <source>
        <dbReference type="Proteomes" id="UP000194141"/>
    </source>
</evidence>
<dbReference type="EMBL" id="MDSU01000018">
    <property type="protein sequence ID" value="OSS41559.1"/>
    <property type="molecule type" value="Genomic_DNA"/>
</dbReference>
<name>A0A1X4XVJ6_9BACT</name>
<accession>A0A1X4XVJ6</accession>
<gene>
    <name evidence="1" type="ORF">DESAMIL20_1112</name>
</gene>
<dbReference type="Proteomes" id="UP000194141">
    <property type="component" value="Unassembled WGS sequence"/>
</dbReference>